<dbReference type="RefSeq" id="YP_010051426.1">
    <property type="nucleotide sequence ID" value="NC_054442.1"/>
</dbReference>
<keyword evidence="3" id="KW-1133">Transmembrane helix</keyword>
<feature type="region of interest" description="Disordered" evidence="2">
    <location>
        <begin position="1138"/>
        <end position="1196"/>
    </location>
</feature>
<dbReference type="Proteomes" id="UP000268191">
    <property type="component" value="Segment"/>
</dbReference>
<evidence type="ECO:0000259" key="4">
    <source>
        <dbReference type="Pfam" id="PF20155"/>
    </source>
</evidence>
<evidence type="ECO:0000256" key="2">
    <source>
        <dbReference type="SAM" id="MobiDB-lite"/>
    </source>
</evidence>
<keyword evidence="1" id="KW-1245">Viral tail assembly</keyword>
<name>A0A386KF50_9CAUD</name>
<gene>
    <name evidence="6" type="primary">16</name>
    <name evidence="6" type="ORF">SEA_GRIZZLY_16</name>
</gene>
<dbReference type="Pfam" id="PF26571">
    <property type="entry name" value="VldE"/>
    <property type="match status" value="1"/>
</dbReference>
<dbReference type="EMBL" id="MH779505">
    <property type="protein sequence ID" value="AYD83980.1"/>
    <property type="molecule type" value="Genomic_DNA"/>
</dbReference>
<proteinExistence type="predicted"/>
<dbReference type="Pfam" id="PF20155">
    <property type="entry name" value="TMP_3"/>
    <property type="match status" value="1"/>
</dbReference>
<dbReference type="InterPro" id="IPR013491">
    <property type="entry name" value="Tape_meas_N"/>
</dbReference>
<protein>
    <submittedName>
        <fullName evidence="6">Tape measure protein</fullName>
    </submittedName>
</protein>
<evidence type="ECO:0000313" key="7">
    <source>
        <dbReference type="Proteomes" id="UP000268191"/>
    </source>
</evidence>
<keyword evidence="3" id="KW-0812">Transmembrane</keyword>
<keyword evidence="7" id="KW-1185">Reference proteome</keyword>
<reference evidence="7" key="1">
    <citation type="submission" date="2018-08" db="EMBL/GenBank/DDBJ databases">
        <authorList>
            <person name="Pope W.H."/>
            <person name="Garlena R.A."/>
            <person name="Russell D.A."/>
            <person name="Jacobs-Sera D."/>
            <person name="Hatfull G.F."/>
        </authorList>
    </citation>
    <scope>NUCLEOTIDE SEQUENCE [LARGE SCALE GENOMIC DNA]</scope>
</reference>
<evidence type="ECO:0000256" key="3">
    <source>
        <dbReference type="SAM" id="Phobius"/>
    </source>
</evidence>
<feature type="domain" description="ARB-07466-like C-terminal" evidence="5">
    <location>
        <begin position="935"/>
        <end position="1041"/>
    </location>
</feature>
<evidence type="ECO:0000256" key="1">
    <source>
        <dbReference type="ARBA" id="ARBA00022465"/>
    </source>
</evidence>
<accession>A0A386KF50</accession>
<feature type="compositionally biased region" description="Basic and acidic residues" evidence="2">
    <location>
        <begin position="1138"/>
        <end position="1191"/>
    </location>
</feature>
<evidence type="ECO:0000313" key="6">
    <source>
        <dbReference type="EMBL" id="AYD83980.1"/>
    </source>
</evidence>
<feature type="domain" description="Tape measure protein N-terminal" evidence="4">
    <location>
        <begin position="148"/>
        <end position="325"/>
    </location>
</feature>
<dbReference type="GO" id="GO:0098003">
    <property type="term" value="P:viral tail assembly"/>
    <property type="evidence" value="ECO:0007669"/>
    <property type="project" value="UniProtKB-KW"/>
</dbReference>
<organism evidence="6 7">
    <name type="scientific">Mycobacterium phage Grizzly</name>
    <dbReference type="NCBI Taxonomy" id="2315539"/>
    <lineage>
        <taxon>Viruses</taxon>
        <taxon>Duplodnaviria</taxon>
        <taxon>Heunggongvirae</taxon>
        <taxon>Uroviricota</taxon>
        <taxon>Caudoviricetes</taxon>
        <taxon>Gclasvirinae</taxon>
        <taxon>Liefievirus</taxon>
        <taxon>Liefievirus grizzly</taxon>
    </lineage>
</organism>
<feature type="transmembrane region" description="Helical" evidence="3">
    <location>
        <begin position="592"/>
        <end position="610"/>
    </location>
</feature>
<sequence>MQGTYWLTVLPETSKLRPGIKKALAGVDQDATIRPKFDTKQAKRAGQQAGRELQSGVESETRGGLGKMLRIDGARSAGQNAGREINAGLQSANIGSGASAQLERNMTSGAAGLGRRLGSMIGTGLKVAAVGAGTIAAAGLGAALHAGFSRLTAIDDAKFKLQGLGNTTEQVQSIMDNALAAVKGTAFGLDEAATTAASAVAAGIKPGEELTGYLKLTADTAAIAGTNLADMGGIFNSVQTSGKAMTGDLRMLADRGLPVFTWLQEATGKTGEDFTKFVEEGGISAQMFRDAVASNIAGAAQNMGGSVRGSLSNLKASFSRFGAELSGPIFAGLKPLAIGLTGVFDSVTASIKPVMADLTARVGPWAEETAAKIKAWADNGGLEKIVAWFGRLRDTIASLRTGEGRSDAIASIAESAKQIGPALQNAGPALTGLGEAAKSFGLAIAAVGPEVLTSVLVPALQLLAGALKFVADNASWAVPVIGGLVLAVAGLSKTATVIAPVVSAFSNLARLFNAPLIIAQTAAINQQAAAMNRLSASLGTNTVAQNLNTGAQTANQATTVRGRIATLAAAAASKVAAGAQWLWNAALTANPIGLIIAGVVAAGVAIWAFFTKTETGRKLWDKIWTGIKTTFGAVWGWLKTTLATAWQQIGPSVMKIADVGKQAFGAFGNAIKALWSFIQPAIAWVGKLWLAVGKLQFQVAIAALKALGATIGWLWSNVVVPAFAGIASAIETWWAGAKIAWSAATTAAGWLGDKLSWLWQNVAVPAFEGIGSAISTFWDGAKKVWSLLTDAFDKAGTAVGVLKDAFVTAFNAIKDVVTKVWDSIKGIIDGIRDGLGGVVDKLRNIPGLGSLIPGHAAGSPPGFAGGRPATLSRTGRLRGPGTGTSDSILAMLSNGEGVVKESAMRGGGAAVVAALNAGWVPSAGFLRAMLPGFAEGLNPGADFLRNTIMQQWPSIKTIGGRRSEDGYGEHSSGNALDIMIPDYSTPAGKMLGDEVASWIAKNRDVLGADGMIWRQTSFGYGGDWSTGKGMADRGSDTQNHMDHVHVILGKGRGAGAPAVQAASASSLTLPAGGSASSLGASTSAGGGSGIYRAATDKELAASAKKLDSATEAVRQAEQSVDDRTYSRDKAQARLDELRAKGKDTADAEHSLAKANRELDDANRRLAKARDKATEVEQADSDLRSKGVEDAKAASGKSGNGYGDLGSAIWGGLLETIGLDGSVFSNPFEWPTVKSVMAGVNWLGKAFLGDGSSGDAGGILGGVAEATGLDSLANLNPAANEVAAAPASAVAPDTTTHGAGAGAAPGPAVVIQNAGMSPVDVSNRLTADFNARTRTTKVH</sequence>
<dbReference type="InterPro" id="IPR058593">
    <property type="entry name" value="ARB_07466-like_C"/>
</dbReference>
<dbReference type="GeneID" id="63925913"/>
<keyword evidence="3" id="KW-0472">Membrane</keyword>
<evidence type="ECO:0000259" key="5">
    <source>
        <dbReference type="Pfam" id="PF26571"/>
    </source>
</evidence>
<keyword evidence="1" id="KW-1188">Viral release from host cell</keyword>
<feature type="region of interest" description="Disordered" evidence="2">
    <location>
        <begin position="39"/>
        <end position="61"/>
    </location>
</feature>
<dbReference type="KEGG" id="vg:63925913"/>